<keyword evidence="5 10" id="KW-0418">Kinase</keyword>
<evidence type="ECO:0000256" key="8">
    <source>
        <dbReference type="ARBA" id="ARBA00048679"/>
    </source>
</evidence>
<gene>
    <name evidence="10" type="primary">STK16</name>
</gene>
<dbReference type="GO" id="GO:0005794">
    <property type="term" value="C:Golgi apparatus"/>
    <property type="evidence" value="ECO:0007669"/>
    <property type="project" value="TreeGrafter"/>
</dbReference>
<dbReference type="PROSITE" id="PS00108">
    <property type="entry name" value="PROTEIN_KINASE_ST"/>
    <property type="match status" value="1"/>
</dbReference>
<sequence>MWSGLMSYVNSCICSKETFDINGRAYCVLEHLADGGFSRIDLVENQDTRQTFALKSIECHSKEDEDVALQETQFYKQIEHENIVPLKADCKAGKVTESSMETSQILLLFPYYPKGSLHEELIRRASIKDHLPLNALLQIFYQICEGLSALHSAEPEPLAHRDIKPHNVLLTKDFSPVIIDLGSATKARVMVKTSYEAKDIEDTAAKRSSITYRSPELFHVEINNEIDERTDIWSLGCLLYALCYFKSPFDSVYERGDSVALAVQSTSNVHFPPSSHYPKELHKLIESMLTLNISLRPYLPQVMKKVEELLQSKDML</sequence>
<dbReference type="SMART" id="SM00220">
    <property type="entry name" value="S_TKc"/>
    <property type="match status" value="1"/>
</dbReference>
<dbReference type="InterPro" id="IPR000719">
    <property type="entry name" value="Prot_kinase_dom"/>
</dbReference>
<proteinExistence type="evidence at transcript level"/>
<accession>C1BPG6</accession>
<evidence type="ECO:0000313" key="10">
    <source>
        <dbReference type="EMBL" id="ACO10919.1"/>
    </source>
</evidence>
<dbReference type="PANTHER" id="PTHR45998">
    <property type="entry name" value="SERINE/THREONINE-PROTEIN KINASE 16"/>
    <property type="match status" value="1"/>
</dbReference>
<dbReference type="PROSITE" id="PS50011">
    <property type="entry name" value="PROTEIN_KINASE_DOM"/>
    <property type="match status" value="1"/>
</dbReference>
<dbReference type="EC" id="2.7.11.1" evidence="1"/>
<dbReference type="SUPFAM" id="SSF56112">
    <property type="entry name" value="Protein kinase-like (PK-like)"/>
    <property type="match status" value="1"/>
</dbReference>
<comment type="catalytic activity">
    <reaction evidence="7">
        <text>L-threonyl-[protein] + ATP = O-phospho-L-threonyl-[protein] + ADP + H(+)</text>
        <dbReference type="Rhea" id="RHEA:46608"/>
        <dbReference type="Rhea" id="RHEA-COMP:11060"/>
        <dbReference type="Rhea" id="RHEA-COMP:11605"/>
        <dbReference type="ChEBI" id="CHEBI:15378"/>
        <dbReference type="ChEBI" id="CHEBI:30013"/>
        <dbReference type="ChEBI" id="CHEBI:30616"/>
        <dbReference type="ChEBI" id="CHEBI:61977"/>
        <dbReference type="ChEBI" id="CHEBI:456216"/>
        <dbReference type="EC" id="2.7.11.1"/>
    </reaction>
</comment>
<dbReference type="PANTHER" id="PTHR45998:SF2">
    <property type="entry name" value="SERINE_THREONINE-PROTEIN KINASE 16"/>
    <property type="match status" value="1"/>
</dbReference>
<dbReference type="EMBL" id="BT076495">
    <property type="protein sequence ID" value="ACO10919.1"/>
    <property type="molecule type" value="mRNA"/>
</dbReference>
<evidence type="ECO:0000256" key="2">
    <source>
        <dbReference type="ARBA" id="ARBA00022527"/>
    </source>
</evidence>
<dbReference type="Pfam" id="PF00069">
    <property type="entry name" value="Pkinase"/>
    <property type="match status" value="1"/>
</dbReference>
<feature type="domain" description="Protein kinase" evidence="9">
    <location>
        <begin position="26"/>
        <end position="310"/>
    </location>
</feature>
<keyword evidence="4" id="KW-0547">Nucleotide-binding</keyword>
<evidence type="ECO:0000256" key="7">
    <source>
        <dbReference type="ARBA" id="ARBA00047899"/>
    </source>
</evidence>
<evidence type="ECO:0000256" key="1">
    <source>
        <dbReference type="ARBA" id="ARBA00012513"/>
    </source>
</evidence>
<evidence type="ECO:0000259" key="9">
    <source>
        <dbReference type="PROSITE" id="PS50011"/>
    </source>
</evidence>
<keyword evidence="2" id="KW-0723">Serine/threonine-protein kinase</keyword>
<organism evidence="10">
    <name type="scientific">Caligus rogercresseyi</name>
    <name type="common">Sea louse</name>
    <dbReference type="NCBI Taxonomy" id="217165"/>
    <lineage>
        <taxon>Eukaryota</taxon>
        <taxon>Metazoa</taxon>
        <taxon>Ecdysozoa</taxon>
        <taxon>Arthropoda</taxon>
        <taxon>Crustacea</taxon>
        <taxon>Multicrustacea</taxon>
        <taxon>Hexanauplia</taxon>
        <taxon>Copepoda</taxon>
        <taxon>Siphonostomatoida</taxon>
        <taxon>Caligidae</taxon>
        <taxon>Caligus</taxon>
    </lineage>
</organism>
<protein>
    <recommendedName>
        <fullName evidence="1">non-specific serine/threonine protein kinase</fullName>
        <ecNumber evidence="1">2.7.11.1</ecNumber>
    </recommendedName>
</protein>
<keyword evidence="3" id="KW-0808">Transferase</keyword>
<evidence type="ECO:0000256" key="5">
    <source>
        <dbReference type="ARBA" id="ARBA00022777"/>
    </source>
</evidence>
<dbReference type="InterPro" id="IPR011009">
    <property type="entry name" value="Kinase-like_dom_sf"/>
</dbReference>
<evidence type="ECO:0000256" key="4">
    <source>
        <dbReference type="ARBA" id="ARBA00022741"/>
    </source>
</evidence>
<dbReference type="InterPro" id="IPR008271">
    <property type="entry name" value="Ser/Thr_kinase_AS"/>
</dbReference>
<evidence type="ECO:0000256" key="3">
    <source>
        <dbReference type="ARBA" id="ARBA00022679"/>
    </source>
</evidence>
<name>C1BPG6_CALRO</name>
<dbReference type="AlphaFoldDB" id="C1BPG6"/>
<dbReference type="Gene3D" id="1.10.510.10">
    <property type="entry name" value="Transferase(Phosphotransferase) domain 1"/>
    <property type="match status" value="1"/>
</dbReference>
<dbReference type="GO" id="GO:0004674">
    <property type="term" value="F:protein serine/threonine kinase activity"/>
    <property type="evidence" value="ECO:0007669"/>
    <property type="project" value="UniProtKB-KW"/>
</dbReference>
<dbReference type="InterPro" id="IPR052239">
    <property type="entry name" value="Ser/Thr-specific_kinases"/>
</dbReference>
<keyword evidence="6" id="KW-0067">ATP-binding</keyword>
<evidence type="ECO:0000256" key="6">
    <source>
        <dbReference type="ARBA" id="ARBA00022840"/>
    </source>
</evidence>
<reference evidence="10" key="1">
    <citation type="submission" date="2009-03" db="EMBL/GenBank/DDBJ databases">
        <title>Caligus rogercresseyi ESTs and full-length cDNAs.</title>
        <authorList>
            <person name="Yasuike M."/>
            <person name="von Schalburg K."/>
            <person name="Cooper G."/>
            <person name="Leong J."/>
            <person name="Jones S.R.M."/>
            <person name="Koop B.F."/>
        </authorList>
    </citation>
    <scope>NUCLEOTIDE SEQUENCE</scope>
    <source>
        <tissue evidence="10">Whole tissue</tissue>
    </source>
</reference>
<comment type="catalytic activity">
    <reaction evidence="8">
        <text>L-seryl-[protein] + ATP = O-phospho-L-seryl-[protein] + ADP + H(+)</text>
        <dbReference type="Rhea" id="RHEA:17989"/>
        <dbReference type="Rhea" id="RHEA-COMP:9863"/>
        <dbReference type="Rhea" id="RHEA-COMP:11604"/>
        <dbReference type="ChEBI" id="CHEBI:15378"/>
        <dbReference type="ChEBI" id="CHEBI:29999"/>
        <dbReference type="ChEBI" id="CHEBI:30616"/>
        <dbReference type="ChEBI" id="CHEBI:83421"/>
        <dbReference type="ChEBI" id="CHEBI:456216"/>
        <dbReference type="EC" id="2.7.11.1"/>
    </reaction>
</comment>
<dbReference type="GO" id="GO:0005524">
    <property type="term" value="F:ATP binding"/>
    <property type="evidence" value="ECO:0007669"/>
    <property type="project" value="UniProtKB-KW"/>
</dbReference>